<accession>A0A175R6Q3</accession>
<reference evidence="2 3" key="1">
    <citation type="journal article" date="2016" name="Front. Microbiol.">
        <title>Genomic Resource of Rice Seed Associated Bacteria.</title>
        <authorList>
            <person name="Midha S."/>
            <person name="Bansal K."/>
            <person name="Sharma S."/>
            <person name="Kumar N."/>
            <person name="Patil P.P."/>
            <person name="Chaudhry V."/>
            <person name="Patil P.B."/>
        </authorList>
    </citation>
    <scope>NUCLEOTIDE SEQUENCE [LARGE SCALE GENOMIC DNA]</scope>
    <source>
        <strain evidence="2 3">NS226</strain>
    </source>
</reference>
<evidence type="ECO:0000313" key="3">
    <source>
        <dbReference type="Proteomes" id="UP000078272"/>
    </source>
</evidence>
<sequence length="230" mass="25071">MWCIPPRLHHRVAGSCGLNGGWNLGQNRLIPHGGVMRGFGRLGGTGGRGCAAMRQGGTCRALTHIGLLPRRRSTGRNSARHLTAEDALFHHEIVGPANQNQMLRFVAAHQNELATLVHGDGVQHRETWRAMATADPAATGKNALGQADQQQDQEDDHRRCQNHRNDRRQILTDHAGQPFTHSPYLRDAGGPFVVDVSGPQSVFGSYVAARPDTGSGQLRPILPCQDDVRQ</sequence>
<gene>
    <name evidence="2" type="ORF">NS226_13445</name>
</gene>
<comment type="caution">
    <text evidence="2">The sequence shown here is derived from an EMBL/GenBank/DDBJ whole genome shotgun (WGS) entry which is preliminary data.</text>
</comment>
<organism evidence="2 3">
    <name type="scientific">Aureimonas ureilytica</name>
    <dbReference type="NCBI Taxonomy" id="401562"/>
    <lineage>
        <taxon>Bacteria</taxon>
        <taxon>Pseudomonadati</taxon>
        <taxon>Pseudomonadota</taxon>
        <taxon>Alphaproteobacteria</taxon>
        <taxon>Hyphomicrobiales</taxon>
        <taxon>Aurantimonadaceae</taxon>
        <taxon>Aureimonas</taxon>
    </lineage>
</organism>
<evidence type="ECO:0000313" key="2">
    <source>
        <dbReference type="EMBL" id="KTQ95174.1"/>
    </source>
</evidence>
<evidence type="ECO:0000256" key="1">
    <source>
        <dbReference type="SAM" id="MobiDB-lite"/>
    </source>
</evidence>
<protein>
    <submittedName>
        <fullName evidence="2">Uncharacterized protein</fullName>
    </submittedName>
</protein>
<dbReference type="AlphaFoldDB" id="A0A175R6Q3"/>
<proteinExistence type="predicted"/>
<feature type="region of interest" description="Disordered" evidence="1">
    <location>
        <begin position="210"/>
        <end position="230"/>
    </location>
</feature>
<dbReference type="EMBL" id="LDPZ01000024">
    <property type="protein sequence ID" value="KTQ95174.1"/>
    <property type="molecule type" value="Genomic_DNA"/>
</dbReference>
<feature type="region of interest" description="Disordered" evidence="1">
    <location>
        <begin position="140"/>
        <end position="160"/>
    </location>
</feature>
<name>A0A175R6Q3_9HYPH</name>
<dbReference type="Proteomes" id="UP000078272">
    <property type="component" value="Unassembled WGS sequence"/>
</dbReference>